<sequence length="79" mass="8989">MEEATIKFLLITDRQKPHKLAHKLFGGEMKTVSGNEIERIIQSEIPDYVFFNLKSDHEEMGKIIEALGKVTVHSFGFGI</sequence>
<evidence type="ECO:0000313" key="1">
    <source>
        <dbReference type="EMBL" id="KKP74704.1"/>
    </source>
</evidence>
<gene>
    <name evidence="1" type="ORF">UR73_C0037G0013</name>
</gene>
<protein>
    <submittedName>
        <fullName evidence="1">Uncharacterized protein</fullName>
    </submittedName>
</protein>
<name>A0A0G0BZA1_9BACT</name>
<proteinExistence type="predicted"/>
<comment type="caution">
    <text evidence="1">The sequence shown here is derived from an EMBL/GenBank/DDBJ whole genome shotgun (WGS) entry which is preliminary data.</text>
</comment>
<dbReference type="Proteomes" id="UP000034816">
    <property type="component" value="Unassembled WGS sequence"/>
</dbReference>
<organism evidence="1 2">
    <name type="scientific">candidate division WS6 bacterium GW2011_GWF1_35_23</name>
    <dbReference type="NCBI Taxonomy" id="1619097"/>
    <lineage>
        <taxon>Bacteria</taxon>
        <taxon>Candidatus Dojkabacteria</taxon>
    </lineage>
</organism>
<dbReference type="AlphaFoldDB" id="A0A0G0BZA1"/>
<dbReference type="EMBL" id="LBQH01000037">
    <property type="protein sequence ID" value="KKP74704.1"/>
    <property type="molecule type" value="Genomic_DNA"/>
</dbReference>
<evidence type="ECO:0000313" key="2">
    <source>
        <dbReference type="Proteomes" id="UP000034816"/>
    </source>
</evidence>
<reference evidence="1 2" key="1">
    <citation type="journal article" date="2015" name="Nature">
        <title>rRNA introns, odd ribosomes, and small enigmatic genomes across a large radiation of phyla.</title>
        <authorList>
            <person name="Brown C.T."/>
            <person name="Hug L.A."/>
            <person name="Thomas B.C."/>
            <person name="Sharon I."/>
            <person name="Castelle C.J."/>
            <person name="Singh A."/>
            <person name="Wilkins M.J."/>
            <person name="Williams K.H."/>
            <person name="Banfield J.F."/>
        </authorList>
    </citation>
    <scope>NUCLEOTIDE SEQUENCE [LARGE SCALE GENOMIC DNA]</scope>
</reference>
<accession>A0A0G0BZA1</accession>